<dbReference type="AlphaFoldDB" id="A0A1Y3ATC2"/>
<evidence type="ECO:0000313" key="2">
    <source>
        <dbReference type="Proteomes" id="UP000194236"/>
    </source>
</evidence>
<protein>
    <submittedName>
        <fullName evidence="1">Uncharacterized protein</fullName>
    </submittedName>
</protein>
<accession>A0A1Y3ATC2</accession>
<dbReference type="OrthoDB" id="16753at2759"/>
<evidence type="ECO:0000313" key="1">
    <source>
        <dbReference type="EMBL" id="OTF71064.1"/>
    </source>
</evidence>
<keyword evidence="2" id="KW-1185">Reference proteome</keyword>
<comment type="caution">
    <text evidence="1">The sequence shown here is derived from an EMBL/GenBank/DDBJ whole genome shotgun (WGS) entry which is preliminary data.</text>
</comment>
<gene>
    <name evidence="1" type="ORF">BLA29_014454</name>
</gene>
<name>A0A1Y3ATC2_EURMA</name>
<dbReference type="EMBL" id="MUJZ01062718">
    <property type="protein sequence ID" value="OTF71064.1"/>
    <property type="molecule type" value="Genomic_DNA"/>
</dbReference>
<reference evidence="1 2" key="1">
    <citation type="submission" date="2017-03" db="EMBL/GenBank/DDBJ databases">
        <title>Genome Survey of Euroglyphus maynei.</title>
        <authorList>
            <person name="Arlian L.G."/>
            <person name="Morgan M.S."/>
            <person name="Rider S.D."/>
        </authorList>
    </citation>
    <scope>NUCLEOTIDE SEQUENCE [LARGE SCALE GENOMIC DNA]</scope>
    <source>
        <strain evidence="1">Arlian Lab</strain>
        <tissue evidence="1">Whole body</tissue>
    </source>
</reference>
<sequence length="53" mass="6508">MMQLIRLIIDRIRIPCRTEWGIELPFDIYRLDTCARCYHYMPENVFKNGAKFR</sequence>
<dbReference type="Proteomes" id="UP000194236">
    <property type="component" value="Unassembled WGS sequence"/>
</dbReference>
<proteinExistence type="predicted"/>
<organism evidence="1 2">
    <name type="scientific">Euroglyphus maynei</name>
    <name type="common">Mayne's house dust mite</name>
    <dbReference type="NCBI Taxonomy" id="6958"/>
    <lineage>
        <taxon>Eukaryota</taxon>
        <taxon>Metazoa</taxon>
        <taxon>Ecdysozoa</taxon>
        <taxon>Arthropoda</taxon>
        <taxon>Chelicerata</taxon>
        <taxon>Arachnida</taxon>
        <taxon>Acari</taxon>
        <taxon>Acariformes</taxon>
        <taxon>Sarcoptiformes</taxon>
        <taxon>Astigmata</taxon>
        <taxon>Psoroptidia</taxon>
        <taxon>Analgoidea</taxon>
        <taxon>Pyroglyphidae</taxon>
        <taxon>Pyroglyphinae</taxon>
        <taxon>Euroglyphus</taxon>
    </lineage>
</organism>